<evidence type="ECO:0000313" key="1">
    <source>
        <dbReference type="EMBL" id="AGC01642.1"/>
    </source>
</evidence>
<evidence type="ECO:0008006" key="3">
    <source>
        <dbReference type="Google" id="ProtNLM"/>
    </source>
</evidence>
<proteinExistence type="predicted"/>
<dbReference type="RefSeq" id="YP_007354078.1">
    <property type="nucleotide sequence ID" value="NC_020104.1"/>
</dbReference>
<evidence type="ECO:0000313" key="2">
    <source>
        <dbReference type="Proteomes" id="UP000201640"/>
    </source>
</evidence>
<gene>
    <name evidence="1" type="ORF">Moumou_00096</name>
</gene>
<accession>L7RBS0</accession>
<protein>
    <recommendedName>
        <fullName evidence="3">BTB/POZ domain-containing protein</fullName>
    </recommendedName>
</protein>
<dbReference type="GeneID" id="14446010"/>
<sequence length="255" mass="29778">MADKNILTIILNDDYDALEMCIEKDSLINLPYFKTFLSSNFEENISGQISINVPDISAARNIIRGINKCKFMLDSYMCLDYFGINPDIQKMSNSAMDLNNFDSLIKISDCYNNPDDLIDLIVNNIPKNYNLTNIPQSILKKIYLKSFDYVIITNNNNQIIVSDLDNKWIKNINVYDSHSQIISNFCISDNNEIILPYNGTAIVKYNLDENRMIHICGEFEYSCSYRNNQRIRKIYQKKKLFGIYFVRYIKNICDY</sequence>
<dbReference type="KEGG" id="vg:14446010"/>
<dbReference type="EMBL" id="JX962719">
    <property type="protein sequence ID" value="AGC01642.1"/>
    <property type="molecule type" value="Genomic_DNA"/>
</dbReference>
<dbReference type="Proteomes" id="UP000201640">
    <property type="component" value="Segment"/>
</dbReference>
<name>L7RBS0_9VIRU</name>
<organism evidence="1 2">
    <name type="scientific">Acanthamoeba polyphaga moumouvirus</name>
    <dbReference type="NCBI Taxonomy" id="1269028"/>
    <lineage>
        <taxon>Viruses</taxon>
        <taxon>Varidnaviria</taxon>
        <taxon>Bamfordvirae</taxon>
        <taxon>Nucleocytoviricota</taxon>
        <taxon>Megaviricetes</taxon>
        <taxon>Imitervirales</taxon>
        <taxon>Mimiviridae</taxon>
        <taxon>Megamimivirinae</taxon>
        <taxon>Moumouvirus</taxon>
    </lineage>
</organism>
<keyword evidence="2" id="KW-1185">Reference proteome</keyword>
<reference evidence="1 2" key="1">
    <citation type="journal article" date="2012" name="Genome Biol. Evol.">
        <title>Related Giant Viruses in Distant Locations and Different Habitats: Acanthamoeba polyphaga moumouvirus Represents a Third Lineage of the Mimiviridae That Is Close to the Megavirus Lineage.</title>
        <authorList>
            <person name="Yoosuf N."/>
            <person name="Yutin N."/>
            <person name="Colson P."/>
            <person name="Shabalina S.A."/>
            <person name="Pagnier I."/>
            <person name="Robert C."/>
            <person name="Azza S."/>
            <person name="Klose T."/>
            <person name="Wong J."/>
            <person name="Rossmann M.G."/>
            <person name="La Scola B."/>
            <person name="Raoult D."/>
            <person name="Koonin E.V."/>
        </authorList>
    </citation>
    <scope>NUCLEOTIDE SEQUENCE [LARGE SCALE GENOMIC DNA]</scope>
    <source>
        <strain evidence="1 2">M10A</strain>
    </source>
</reference>